<dbReference type="InterPro" id="IPR005225">
    <property type="entry name" value="Small_GTP-bd"/>
</dbReference>
<dbReference type="GO" id="GO:0003743">
    <property type="term" value="F:translation initiation factor activity"/>
    <property type="evidence" value="ECO:0007669"/>
    <property type="project" value="UniProtKB-KW"/>
</dbReference>
<dbReference type="Pfam" id="PF22042">
    <property type="entry name" value="EF-G_D2"/>
    <property type="match status" value="1"/>
</dbReference>
<dbReference type="PROSITE" id="PS51722">
    <property type="entry name" value="G_TR_2"/>
    <property type="match status" value="1"/>
</dbReference>
<dbReference type="InterPro" id="IPR053905">
    <property type="entry name" value="EF-G-like_DII"/>
</dbReference>
<dbReference type="Gene3D" id="3.40.50.300">
    <property type="entry name" value="P-loop containing nucleotide triphosphate hydrolases"/>
    <property type="match status" value="1"/>
</dbReference>
<evidence type="ECO:0000256" key="3">
    <source>
        <dbReference type="ARBA" id="ARBA00022741"/>
    </source>
</evidence>
<dbReference type="Pfam" id="PF04760">
    <property type="entry name" value="IF2_N"/>
    <property type="match status" value="1"/>
</dbReference>
<accession>A0A343KNU7</accession>
<dbReference type="Gene3D" id="2.40.30.10">
    <property type="entry name" value="Translation factors"/>
    <property type="match status" value="2"/>
</dbReference>
<name>A0A343KNU7_PORPP</name>
<protein>
    <recommendedName>
        <fullName evidence="7">Translation initiation factor IF-2, chloroplastic</fullName>
    </recommendedName>
</protein>
<dbReference type="GO" id="GO:0005525">
    <property type="term" value="F:GTP binding"/>
    <property type="evidence" value="ECO:0007669"/>
    <property type="project" value="UniProtKB-KW"/>
</dbReference>
<reference evidence="9" key="1">
    <citation type="journal article" date="2017" name="Mitochondrial DNA Part B Resour">
        <title>Characterization of the complete plastid genome of Porphyridium purpureum strain CCMP1328.</title>
        <authorList>
            <person name="Bi G."/>
        </authorList>
    </citation>
    <scope>NUCLEOTIDE SEQUENCE</scope>
</reference>
<dbReference type="Gene3D" id="3.40.50.10050">
    <property type="entry name" value="Translation initiation factor IF- 2, domain 3"/>
    <property type="match status" value="1"/>
</dbReference>
<dbReference type="GO" id="GO:0003924">
    <property type="term" value="F:GTPase activity"/>
    <property type="evidence" value="ECO:0007669"/>
    <property type="project" value="InterPro"/>
</dbReference>
<dbReference type="PRINTS" id="PR00315">
    <property type="entry name" value="ELONGATNFCT"/>
</dbReference>
<sequence length="791" mass="88559">MLSYTIKYLSLYNKYCKFSKEKCKKNFSLDLQKNERYESTIDLSNPKIIRDIIIKQKKKEEANNSLDLIEEKESVNIINDNNNSHNTKNYLSKNKNKKSIADDEDDILETKRNKIKRKGKKHEDEYYEDDIDINENFNNSEKISYTNLEWSTMRPKVGINLTVNRKTGHTNKKKNLGTKNLNPVTKNNNSLENKLNVPVTSINIPTTLSIADFSDLTKIPEHEIIKFLFIKGIKATVNQIIDIETSKLIANNFEVEINIHDTNPNKNKKTENSSAEDIIYKDDKNIKGLELRAPVVAILGHVDHGKTTLLDKIRQTNVVNQEAGGITQRLAAYEVFTKIEGGEHKIVFLDTPGHKAFSAMRSRGASLTDISVLIVAADDGIQPQTVEALEQIQNTSSTLIVAINKIDKPTANAQKIVNELTKYNVLSEGLGGNTKFIEISAIEGINIDILLKSIIEISNSKRLYANPQLKAEGVIIESHLDKSKGPITNILIQNGTLNIGDICLCSTTYGRVKAIVSNRQENIKNAGPSSVVEILGLPEIANVGDKFQTVSKEKEAKLILSDLKYSVNLDDLSGSRISIKSTNQEQTSKKVLSLIIKADAQGSLEAILDSLKQIPQSKIQIGLINASLGDIKETDIEMANTTNSFIIGFNTKIHNSAKSLLSKHKVGIQYFQVIYDLLEFVENNMRDMMEPEFLREEIGEAIVKNIFTISKGVVAGCFINKGKLIRGCNLEVIRNNSNVFEGTLDSLKQIKDDIYEIEEGKECGLVVNNYQEWNKNDLIKAYILTAKSPEL</sequence>
<evidence type="ECO:0000259" key="8">
    <source>
        <dbReference type="PROSITE" id="PS51722"/>
    </source>
</evidence>
<evidence type="ECO:0000256" key="5">
    <source>
        <dbReference type="ARBA" id="ARBA00023134"/>
    </source>
</evidence>
<keyword evidence="5" id="KW-0342">GTP-binding</keyword>
<dbReference type="SUPFAM" id="SSF52156">
    <property type="entry name" value="Initiation factor IF2/eIF5b, domain 3"/>
    <property type="match status" value="1"/>
</dbReference>
<keyword evidence="9" id="KW-0934">Plastid</keyword>
<comment type="similarity">
    <text evidence="1">Belongs to the TRAFAC class translation factor GTPase superfamily. Classic translation factor GTPase family. IF-2 subfamily.</text>
</comment>
<dbReference type="NCBIfam" id="TIGR00487">
    <property type="entry name" value="IF-2"/>
    <property type="match status" value="1"/>
</dbReference>
<dbReference type="FunFam" id="3.40.50.10050:FF:000001">
    <property type="entry name" value="Translation initiation factor IF-2"/>
    <property type="match status" value="1"/>
</dbReference>
<dbReference type="InterPro" id="IPR015760">
    <property type="entry name" value="TIF_IF2"/>
</dbReference>
<dbReference type="Pfam" id="PF00009">
    <property type="entry name" value="GTP_EFTU"/>
    <property type="match status" value="1"/>
</dbReference>
<dbReference type="PANTHER" id="PTHR43381:SF5">
    <property type="entry name" value="TR-TYPE G DOMAIN-CONTAINING PROTEIN"/>
    <property type="match status" value="1"/>
</dbReference>
<dbReference type="InterPro" id="IPR036925">
    <property type="entry name" value="TIF_IF2_dom3_sf"/>
</dbReference>
<dbReference type="FunFam" id="3.40.50.300:FF:000019">
    <property type="entry name" value="Translation initiation factor IF-2"/>
    <property type="match status" value="1"/>
</dbReference>
<keyword evidence="4" id="KW-0648">Protein biosynthesis</keyword>
<dbReference type="CDD" id="cd03692">
    <property type="entry name" value="mtIF2_IVc"/>
    <property type="match status" value="1"/>
</dbReference>
<dbReference type="CDD" id="cd03702">
    <property type="entry name" value="IF2_mtIF2_II"/>
    <property type="match status" value="1"/>
</dbReference>
<dbReference type="SUPFAM" id="SSF52540">
    <property type="entry name" value="P-loop containing nucleoside triphosphate hydrolases"/>
    <property type="match status" value="1"/>
</dbReference>
<feature type="domain" description="Tr-type G" evidence="8">
    <location>
        <begin position="291"/>
        <end position="464"/>
    </location>
</feature>
<dbReference type="InterPro" id="IPR023115">
    <property type="entry name" value="TIF_IF2_dom3"/>
</dbReference>
<dbReference type="InterPro" id="IPR044145">
    <property type="entry name" value="IF2_II"/>
</dbReference>
<dbReference type="Pfam" id="PF11987">
    <property type="entry name" value="IF-2"/>
    <property type="match status" value="1"/>
</dbReference>
<dbReference type="NCBIfam" id="TIGR00231">
    <property type="entry name" value="small_GTP"/>
    <property type="match status" value="1"/>
</dbReference>
<organism evidence="9">
    <name type="scientific">Porphyridium purpureum</name>
    <name type="common">Red alga</name>
    <name type="synonym">Porphyridium cruentum</name>
    <dbReference type="NCBI Taxonomy" id="35688"/>
    <lineage>
        <taxon>Eukaryota</taxon>
        <taxon>Rhodophyta</taxon>
        <taxon>Bangiophyceae</taxon>
        <taxon>Porphyridiales</taxon>
        <taxon>Porphyridiaceae</taxon>
        <taxon>Porphyridium</taxon>
    </lineage>
</organism>
<evidence type="ECO:0000313" key="9">
    <source>
        <dbReference type="EMBL" id="ATJ02845.1"/>
    </source>
</evidence>
<dbReference type="SUPFAM" id="SSF50447">
    <property type="entry name" value="Translation proteins"/>
    <property type="match status" value="2"/>
</dbReference>
<keyword evidence="3" id="KW-0547">Nucleotide-binding</keyword>
<evidence type="ECO:0000256" key="6">
    <source>
        <dbReference type="ARBA" id="ARBA00025162"/>
    </source>
</evidence>
<geneLocation type="plastid" evidence="9"/>
<evidence type="ECO:0000256" key="1">
    <source>
        <dbReference type="ARBA" id="ARBA00007733"/>
    </source>
</evidence>
<dbReference type="HAMAP" id="MF_00100_B">
    <property type="entry name" value="IF_2_B"/>
    <property type="match status" value="1"/>
</dbReference>
<dbReference type="InterPro" id="IPR009000">
    <property type="entry name" value="Transl_B-barrel_sf"/>
</dbReference>
<comment type="function">
    <text evidence="6">One of the essential components for the initiation of protein synthesis. Protects formylmethionyl-tRNA from spontaneous hydrolysis and promotes its binding to the 30S ribosomal subunits. Also involved in the hydrolysis of GTP during the formation of the 70S ribosomal complex.</text>
</comment>
<dbReference type="EMBL" id="MF401423">
    <property type="protein sequence ID" value="ATJ02845.1"/>
    <property type="molecule type" value="Genomic_DNA"/>
</dbReference>
<dbReference type="InterPro" id="IPR000178">
    <property type="entry name" value="TF_IF2_bacterial-like"/>
</dbReference>
<dbReference type="AlphaFoldDB" id="A0A343KNU7"/>
<gene>
    <name evidence="9" type="primary">infB</name>
</gene>
<dbReference type="GO" id="GO:0005737">
    <property type="term" value="C:cytoplasm"/>
    <property type="evidence" value="ECO:0007669"/>
    <property type="project" value="TreeGrafter"/>
</dbReference>
<dbReference type="FunFam" id="2.40.30.10:FF:000008">
    <property type="entry name" value="Translation initiation factor IF-2"/>
    <property type="match status" value="1"/>
</dbReference>
<keyword evidence="2 9" id="KW-0396">Initiation factor</keyword>
<dbReference type="InterPro" id="IPR006847">
    <property type="entry name" value="IF2_N"/>
</dbReference>
<evidence type="ECO:0000256" key="7">
    <source>
        <dbReference type="ARBA" id="ARBA00044105"/>
    </source>
</evidence>
<dbReference type="InterPro" id="IPR027417">
    <property type="entry name" value="P-loop_NTPase"/>
</dbReference>
<dbReference type="CDD" id="cd01887">
    <property type="entry name" value="IF2_eIF5B"/>
    <property type="match status" value="1"/>
</dbReference>
<dbReference type="PANTHER" id="PTHR43381">
    <property type="entry name" value="TRANSLATION INITIATION FACTOR IF-2-RELATED"/>
    <property type="match status" value="1"/>
</dbReference>
<evidence type="ECO:0000256" key="4">
    <source>
        <dbReference type="ARBA" id="ARBA00022917"/>
    </source>
</evidence>
<evidence type="ECO:0000256" key="2">
    <source>
        <dbReference type="ARBA" id="ARBA00022540"/>
    </source>
</evidence>
<dbReference type="InterPro" id="IPR000795">
    <property type="entry name" value="T_Tr_GTP-bd_dom"/>
</dbReference>
<proteinExistence type="inferred from homology"/>